<evidence type="ECO:0000256" key="11">
    <source>
        <dbReference type="ARBA" id="ARBA00022759"/>
    </source>
</evidence>
<evidence type="ECO:0000256" key="7">
    <source>
        <dbReference type="ARBA" id="ARBA00019179"/>
    </source>
</evidence>
<dbReference type="GO" id="GO:0005737">
    <property type="term" value="C:cytoplasm"/>
    <property type="evidence" value="ECO:0007669"/>
    <property type="project" value="UniProtKB-SubCell"/>
</dbReference>
<comment type="caution">
    <text evidence="18">The sequence shown here is derived from an EMBL/GenBank/DDBJ whole genome shotgun (WGS) entry which is preliminary data.</text>
</comment>
<dbReference type="OrthoDB" id="9803420at2"/>
<dbReference type="PANTHER" id="PTHR10954:SF18">
    <property type="entry name" value="RIBONUCLEASE HII"/>
    <property type="match status" value="1"/>
</dbReference>
<proteinExistence type="inferred from homology"/>
<evidence type="ECO:0000256" key="5">
    <source>
        <dbReference type="ARBA" id="ARBA00007383"/>
    </source>
</evidence>
<evidence type="ECO:0000256" key="1">
    <source>
        <dbReference type="ARBA" id="ARBA00000077"/>
    </source>
</evidence>
<dbReference type="GO" id="GO:0032299">
    <property type="term" value="C:ribonuclease H2 complex"/>
    <property type="evidence" value="ECO:0007669"/>
    <property type="project" value="TreeGrafter"/>
</dbReference>
<dbReference type="Proteomes" id="UP000095463">
    <property type="component" value="Unassembled WGS sequence"/>
</dbReference>
<dbReference type="InterPro" id="IPR001352">
    <property type="entry name" value="RNase_HII/HIII"/>
</dbReference>
<dbReference type="EMBL" id="LAJE02000222">
    <property type="protein sequence ID" value="OEO30235.1"/>
    <property type="molecule type" value="Genomic_DNA"/>
</dbReference>
<evidence type="ECO:0000256" key="13">
    <source>
        <dbReference type="ARBA" id="ARBA00023211"/>
    </source>
</evidence>
<comment type="similarity">
    <text evidence="5 14 16">Belongs to the RNase HII family.</text>
</comment>
<evidence type="ECO:0000256" key="4">
    <source>
        <dbReference type="ARBA" id="ARBA00004496"/>
    </source>
</evidence>
<comment type="cofactor">
    <cofactor evidence="14 15">
        <name>Mn(2+)</name>
        <dbReference type="ChEBI" id="CHEBI:29035"/>
    </cofactor>
    <cofactor evidence="14 15">
        <name>Mg(2+)</name>
        <dbReference type="ChEBI" id="CHEBI:18420"/>
    </cofactor>
    <text evidence="14 15">Manganese or magnesium. Binds 1 divalent metal ion per monomer in the absence of substrate. May bind a second metal ion after substrate binding.</text>
</comment>
<keyword evidence="10 14" id="KW-0479">Metal-binding</keyword>
<dbReference type="Pfam" id="PF01351">
    <property type="entry name" value="RNase_HII"/>
    <property type="match status" value="1"/>
</dbReference>
<dbReference type="InterPro" id="IPR012337">
    <property type="entry name" value="RNaseH-like_sf"/>
</dbReference>
<comment type="cofactor">
    <cofactor evidence="2">
        <name>Mg(2+)</name>
        <dbReference type="ChEBI" id="CHEBI:18420"/>
    </cofactor>
</comment>
<evidence type="ECO:0000256" key="15">
    <source>
        <dbReference type="PROSITE-ProRule" id="PRU01319"/>
    </source>
</evidence>
<dbReference type="SUPFAM" id="SSF53098">
    <property type="entry name" value="Ribonuclease H-like"/>
    <property type="match status" value="1"/>
</dbReference>
<dbReference type="InterPro" id="IPR036397">
    <property type="entry name" value="RNaseH_sf"/>
</dbReference>
<dbReference type="CDD" id="cd07182">
    <property type="entry name" value="RNase_HII_bacteria_HII_like"/>
    <property type="match status" value="1"/>
</dbReference>
<dbReference type="GO" id="GO:0004523">
    <property type="term" value="F:RNA-DNA hybrid ribonuclease activity"/>
    <property type="evidence" value="ECO:0007669"/>
    <property type="project" value="UniProtKB-UniRule"/>
</dbReference>
<keyword evidence="8 14" id="KW-0963">Cytoplasm</keyword>
<dbReference type="GO" id="GO:0006298">
    <property type="term" value="P:mismatch repair"/>
    <property type="evidence" value="ECO:0007669"/>
    <property type="project" value="TreeGrafter"/>
</dbReference>
<feature type="domain" description="RNase H type-2" evidence="17">
    <location>
        <begin position="26"/>
        <end position="215"/>
    </location>
</feature>
<evidence type="ECO:0000256" key="12">
    <source>
        <dbReference type="ARBA" id="ARBA00022801"/>
    </source>
</evidence>
<evidence type="ECO:0000256" key="14">
    <source>
        <dbReference type="HAMAP-Rule" id="MF_00052"/>
    </source>
</evidence>
<evidence type="ECO:0000259" key="17">
    <source>
        <dbReference type="PROSITE" id="PS51975"/>
    </source>
</evidence>
<accession>A0A1E5XNS5</accession>
<dbReference type="AlphaFoldDB" id="A0A1E5XNS5"/>
<evidence type="ECO:0000256" key="9">
    <source>
        <dbReference type="ARBA" id="ARBA00022722"/>
    </source>
</evidence>
<evidence type="ECO:0000256" key="3">
    <source>
        <dbReference type="ARBA" id="ARBA00004065"/>
    </source>
</evidence>
<organism evidence="18 19">
    <name type="scientific">Devosia insulae DS-56</name>
    <dbReference type="NCBI Taxonomy" id="1116389"/>
    <lineage>
        <taxon>Bacteria</taxon>
        <taxon>Pseudomonadati</taxon>
        <taxon>Pseudomonadota</taxon>
        <taxon>Alphaproteobacteria</taxon>
        <taxon>Hyphomicrobiales</taxon>
        <taxon>Devosiaceae</taxon>
        <taxon>Devosia</taxon>
    </lineage>
</organism>
<feature type="binding site" evidence="14 15">
    <location>
        <position position="123"/>
    </location>
    <ligand>
        <name>a divalent metal cation</name>
        <dbReference type="ChEBI" id="CHEBI:60240"/>
    </ligand>
</feature>
<dbReference type="GO" id="GO:0003723">
    <property type="term" value="F:RNA binding"/>
    <property type="evidence" value="ECO:0007669"/>
    <property type="project" value="UniProtKB-UniRule"/>
</dbReference>
<comment type="subcellular location">
    <subcellularLocation>
        <location evidence="4 14">Cytoplasm</location>
    </subcellularLocation>
</comment>
<protein>
    <recommendedName>
        <fullName evidence="7 14">Ribonuclease HII</fullName>
        <shortName evidence="14">RNase HII</shortName>
        <ecNumber evidence="6 14">3.1.26.4</ecNumber>
    </recommendedName>
</protein>
<dbReference type="InterPro" id="IPR024567">
    <property type="entry name" value="RNase_HII/HIII_dom"/>
</dbReference>
<keyword evidence="9 14" id="KW-0540">Nuclease</keyword>
<dbReference type="HAMAP" id="MF_00052_B">
    <property type="entry name" value="RNase_HII_B"/>
    <property type="match status" value="1"/>
</dbReference>
<keyword evidence="19" id="KW-1185">Reference proteome</keyword>
<evidence type="ECO:0000256" key="8">
    <source>
        <dbReference type="ARBA" id="ARBA00022490"/>
    </source>
</evidence>
<keyword evidence="11 14" id="KW-0255">Endonuclease</keyword>
<dbReference type="EC" id="3.1.26.4" evidence="6 14"/>
<dbReference type="InterPro" id="IPR022898">
    <property type="entry name" value="RNase_HII"/>
</dbReference>
<dbReference type="GO" id="GO:0043137">
    <property type="term" value="P:DNA replication, removal of RNA primer"/>
    <property type="evidence" value="ECO:0007669"/>
    <property type="project" value="TreeGrafter"/>
</dbReference>
<name>A0A1E5XNS5_9HYPH</name>
<evidence type="ECO:0000256" key="16">
    <source>
        <dbReference type="RuleBase" id="RU003515"/>
    </source>
</evidence>
<dbReference type="GO" id="GO:0030145">
    <property type="term" value="F:manganese ion binding"/>
    <property type="evidence" value="ECO:0007669"/>
    <property type="project" value="UniProtKB-UniRule"/>
</dbReference>
<keyword evidence="12 14" id="KW-0378">Hydrolase</keyword>
<reference evidence="18 19" key="1">
    <citation type="journal article" date="2015" name="Genome Announc.">
        <title>Genome Assemblies of Three Soil-Associated Devosia species: D. insulae, D. limi, and D. soli.</title>
        <authorList>
            <person name="Hassan Y.I."/>
            <person name="Lepp D."/>
            <person name="Zhou T."/>
        </authorList>
    </citation>
    <scope>NUCLEOTIDE SEQUENCE [LARGE SCALE GENOMIC DNA]</scope>
    <source>
        <strain evidence="18 19">DS-56</strain>
    </source>
</reference>
<evidence type="ECO:0000256" key="6">
    <source>
        <dbReference type="ARBA" id="ARBA00012180"/>
    </source>
</evidence>
<dbReference type="PANTHER" id="PTHR10954">
    <property type="entry name" value="RIBONUCLEASE H2 SUBUNIT A"/>
    <property type="match status" value="1"/>
</dbReference>
<feature type="binding site" evidence="14 15">
    <location>
        <position position="32"/>
    </location>
    <ligand>
        <name>a divalent metal cation</name>
        <dbReference type="ChEBI" id="CHEBI:60240"/>
    </ligand>
</feature>
<comment type="function">
    <text evidence="3 14 16">Endonuclease that specifically degrades the RNA of RNA-DNA hybrids.</text>
</comment>
<evidence type="ECO:0000256" key="2">
    <source>
        <dbReference type="ARBA" id="ARBA00001946"/>
    </source>
</evidence>
<evidence type="ECO:0000256" key="10">
    <source>
        <dbReference type="ARBA" id="ARBA00022723"/>
    </source>
</evidence>
<dbReference type="NCBIfam" id="NF000595">
    <property type="entry name" value="PRK00015.1-3"/>
    <property type="match status" value="1"/>
</dbReference>
<keyword evidence="13 14" id="KW-0464">Manganese</keyword>
<sequence>MPSDSPIIISKPTLKFERAAIKRGAKFVCGVDEVGRGPLAGPVVVSAVILNHRKVPEGLNDSKVLTAAQREALYEKIMASAIVSIVVAPPTIIAQLNILQASLWAMRKAVLGLQVKADHILVDGNKLPKDLPCPGEAIVGGDGRSVSIAAASIVAKVTRDRMCLIMDFEEPQFGFSSHKGYAAPQHLEALTAHGPGRHHRMDFAPCIQAQRMKTIAA</sequence>
<evidence type="ECO:0000313" key="19">
    <source>
        <dbReference type="Proteomes" id="UP000095463"/>
    </source>
</evidence>
<dbReference type="PROSITE" id="PS51975">
    <property type="entry name" value="RNASE_H_2"/>
    <property type="match status" value="1"/>
</dbReference>
<evidence type="ECO:0000313" key="18">
    <source>
        <dbReference type="EMBL" id="OEO30235.1"/>
    </source>
</evidence>
<feature type="binding site" evidence="14 15">
    <location>
        <position position="33"/>
    </location>
    <ligand>
        <name>a divalent metal cation</name>
        <dbReference type="ChEBI" id="CHEBI:60240"/>
    </ligand>
</feature>
<dbReference type="Gene3D" id="3.30.420.10">
    <property type="entry name" value="Ribonuclease H-like superfamily/Ribonuclease H"/>
    <property type="match status" value="1"/>
</dbReference>
<comment type="catalytic activity">
    <reaction evidence="1 14 15 16">
        <text>Endonucleolytic cleavage to 5'-phosphomonoester.</text>
        <dbReference type="EC" id="3.1.26.4"/>
    </reaction>
</comment>
<gene>
    <name evidence="14" type="primary">rnhB</name>
    <name evidence="18" type="ORF">VW23_022350</name>
</gene>